<dbReference type="AlphaFoldDB" id="A0A940DQS0"/>
<reference evidence="2" key="1">
    <citation type="submission" date="2020-10" db="EMBL/GenBank/DDBJ databases">
        <authorList>
            <person name="Gilroy R."/>
        </authorList>
    </citation>
    <scope>NUCLEOTIDE SEQUENCE</scope>
    <source>
        <strain evidence="2">G3-8215</strain>
    </source>
</reference>
<accession>A0A940DQS0</accession>
<sequence length="821" mass="88710">MKTFRYLIYTIVSLLAAGLVSCTEEEFYPGEPELENCYGVYFPEEQPNATAHMLNPADPRTLTFNISRLNEEDAITVPVVVEGSEEGIFEVAPVIFEDGQKDAVVTVSFDKAENSKNYSCRLSVEDPQYALVYGQNPLSVEFSFTIIEWELVTGPNGEKTGMWRDDIVSSYFIPAAYLNQYAEHSVTVYQRKDLANYFRIDGAYTQDYVTSMLNVALIGATPTCTNPSLIIDASDPDHVWMDLQSIGVDLGGQYSGVISIGSNVEEVFSGADNLYGTLKNGVIEFPANGLLRPSGSSLYYSNASGKTRLILPGYEAPDYSLAVQAGSCTDGQLPVAFQKGTDVAAVKYAVYQGRLDDGQVFSYADNIINGTETNAKTLGKDETVVAVSGLATGFYTLVAVAFDAENNSQGYTSVSFGYVAKGDDMSVKIDAGLIVSDKYAPQGYTSENSMEFYIYGEDIENAYMSLFTTSSLAGASDDVIASALVSQAADTQLGSAEISEINNGGYVDIFVGLNPATSYTLVVYAENGYESTLVRAEAVTLGDPDPHVMIYSYNDFLPEQPELSGYFKTWNYYAVPSGSSSRVKVGSVTISDSDIADPDDGTVNVTVEGLLGPDVVEMGIQDKVTFFYYDGLIYTLEDYSFAPVDMGMTVYPGLKYGATDGYIYDLGGGSAMLGGLVNDGYVAFVGHPGYLSQGVEFNTIYLGAYADEERTQSLGGLVAFSDLLLVDPEVDTEPSTAAVSSSALNRIRNEWSEAPANYVETPDGRMKSIIDKHINGLKGKTVVAGLDITVDSRSVEFDTKPVDCQMNASGSLLNLKKVMTR</sequence>
<evidence type="ECO:0000313" key="2">
    <source>
        <dbReference type="EMBL" id="MBO8482960.1"/>
    </source>
</evidence>
<evidence type="ECO:0000313" key="3">
    <source>
        <dbReference type="Proteomes" id="UP000725002"/>
    </source>
</evidence>
<evidence type="ECO:0000256" key="1">
    <source>
        <dbReference type="SAM" id="SignalP"/>
    </source>
</evidence>
<gene>
    <name evidence="2" type="ORF">IAB75_02420</name>
</gene>
<reference evidence="2" key="2">
    <citation type="journal article" date="2021" name="PeerJ">
        <title>Extensive microbial diversity within the chicken gut microbiome revealed by metagenomics and culture.</title>
        <authorList>
            <person name="Gilroy R."/>
            <person name="Ravi A."/>
            <person name="Getino M."/>
            <person name="Pursley I."/>
            <person name="Horton D.L."/>
            <person name="Alikhan N.F."/>
            <person name="Baker D."/>
            <person name="Gharbi K."/>
            <person name="Hall N."/>
            <person name="Watson M."/>
            <person name="Adriaenssens E.M."/>
            <person name="Foster-Nyarko E."/>
            <person name="Jarju S."/>
            <person name="Secka A."/>
            <person name="Antonio M."/>
            <person name="Oren A."/>
            <person name="Chaudhuri R.R."/>
            <person name="La Ragione R."/>
            <person name="Hildebrand F."/>
            <person name="Pallen M.J."/>
        </authorList>
    </citation>
    <scope>NUCLEOTIDE SEQUENCE</scope>
    <source>
        <strain evidence="2">G3-8215</strain>
    </source>
</reference>
<protein>
    <submittedName>
        <fullName evidence="2">Uncharacterized protein</fullName>
    </submittedName>
</protein>
<name>A0A940DQS0_9BACT</name>
<feature type="signal peptide" evidence="1">
    <location>
        <begin position="1"/>
        <end position="22"/>
    </location>
</feature>
<feature type="chain" id="PRO_5038141944" evidence="1">
    <location>
        <begin position="23"/>
        <end position="821"/>
    </location>
</feature>
<dbReference type="EMBL" id="JADILV010000017">
    <property type="protein sequence ID" value="MBO8482960.1"/>
    <property type="molecule type" value="Genomic_DNA"/>
</dbReference>
<comment type="caution">
    <text evidence="2">The sequence shown here is derived from an EMBL/GenBank/DDBJ whole genome shotgun (WGS) entry which is preliminary data.</text>
</comment>
<dbReference type="PROSITE" id="PS51257">
    <property type="entry name" value="PROKAR_LIPOPROTEIN"/>
    <property type="match status" value="1"/>
</dbReference>
<dbReference type="Proteomes" id="UP000725002">
    <property type="component" value="Unassembled WGS sequence"/>
</dbReference>
<keyword evidence="1" id="KW-0732">Signal</keyword>
<organism evidence="2 3">
    <name type="scientific">Candidatus Cryptobacteroides avicola</name>
    <dbReference type="NCBI Taxonomy" id="2840757"/>
    <lineage>
        <taxon>Bacteria</taxon>
        <taxon>Pseudomonadati</taxon>
        <taxon>Bacteroidota</taxon>
        <taxon>Bacteroidia</taxon>
        <taxon>Bacteroidales</taxon>
        <taxon>Candidatus Cryptobacteroides</taxon>
    </lineage>
</organism>
<proteinExistence type="predicted"/>